<protein>
    <submittedName>
        <fullName evidence="2">Uncharacterized protein</fullName>
    </submittedName>
</protein>
<reference evidence="2 3" key="1">
    <citation type="submission" date="2021-09" db="EMBL/GenBank/DDBJ databases">
        <title>Genomic insights and catalytic innovation underlie evolution of tropane alkaloids biosynthesis.</title>
        <authorList>
            <person name="Wang Y.-J."/>
            <person name="Tian T."/>
            <person name="Huang J.-P."/>
            <person name="Huang S.-X."/>
        </authorList>
    </citation>
    <scope>NUCLEOTIDE SEQUENCE [LARGE SCALE GENOMIC DNA]</scope>
    <source>
        <strain evidence="2">KIB-2018</strain>
        <tissue evidence="2">Leaf</tissue>
    </source>
</reference>
<proteinExistence type="predicted"/>
<organism evidence="2 3">
    <name type="scientific">Erythroxylum novogranatense</name>
    <dbReference type="NCBI Taxonomy" id="1862640"/>
    <lineage>
        <taxon>Eukaryota</taxon>
        <taxon>Viridiplantae</taxon>
        <taxon>Streptophyta</taxon>
        <taxon>Embryophyta</taxon>
        <taxon>Tracheophyta</taxon>
        <taxon>Spermatophyta</taxon>
        <taxon>Magnoliopsida</taxon>
        <taxon>eudicotyledons</taxon>
        <taxon>Gunneridae</taxon>
        <taxon>Pentapetalae</taxon>
        <taxon>rosids</taxon>
        <taxon>fabids</taxon>
        <taxon>Malpighiales</taxon>
        <taxon>Erythroxylaceae</taxon>
        <taxon>Erythroxylum</taxon>
    </lineage>
</organism>
<dbReference type="Proteomes" id="UP001159364">
    <property type="component" value="Linkage Group LG02"/>
</dbReference>
<name>A0AAV8TZA2_9ROSI</name>
<evidence type="ECO:0000313" key="3">
    <source>
        <dbReference type="Proteomes" id="UP001159364"/>
    </source>
</evidence>
<sequence>MRGSSILPTSKYVLFFDNFVHKSSRFFGFLTSEIAEQPMKLKCVSLTEMKLLMDLYIQMTSDIKPLDKVASKSHPFSSENVLQRQSWNGKEDGTLREQVQPEQSMEESPEKEPRPSSNSSVKLDDSYIPGSYIVAALFLVGTSLNVQEVCRFTTV</sequence>
<evidence type="ECO:0000313" key="2">
    <source>
        <dbReference type="EMBL" id="KAJ8771500.1"/>
    </source>
</evidence>
<feature type="region of interest" description="Disordered" evidence="1">
    <location>
        <begin position="70"/>
        <end position="123"/>
    </location>
</feature>
<dbReference type="AlphaFoldDB" id="A0AAV8TZA2"/>
<keyword evidence="3" id="KW-1185">Reference proteome</keyword>
<comment type="caution">
    <text evidence="2">The sequence shown here is derived from an EMBL/GenBank/DDBJ whole genome shotgun (WGS) entry which is preliminary data.</text>
</comment>
<evidence type="ECO:0000256" key="1">
    <source>
        <dbReference type="SAM" id="MobiDB-lite"/>
    </source>
</evidence>
<gene>
    <name evidence="2" type="ORF">K2173_026677</name>
</gene>
<dbReference type="EMBL" id="JAIWQS010000002">
    <property type="protein sequence ID" value="KAJ8771500.1"/>
    <property type="molecule type" value="Genomic_DNA"/>
</dbReference>
<accession>A0AAV8TZA2</accession>
<feature type="compositionally biased region" description="Polar residues" evidence="1">
    <location>
        <begin position="74"/>
        <end position="88"/>
    </location>
</feature>